<dbReference type="InterPro" id="IPR026444">
    <property type="entry name" value="Secre_tail"/>
</dbReference>
<feature type="chain" id="PRO_5021895421" description="PKD domain-containing protein" evidence="7">
    <location>
        <begin position="25"/>
        <end position="667"/>
    </location>
</feature>
<keyword evidence="2 5" id="KW-0645">Protease</keyword>
<evidence type="ECO:0008006" key="12">
    <source>
        <dbReference type="Google" id="ProtNLM"/>
    </source>
</evidence>
<dbReference type="Gene3D" id="3.40.50.200">
    <property type="entry name" value="Peptidase S8/S53 domain"/>
    <property type="match status" value="1"/>
</dbReference>
<evidence type="ECO:0000313" key="10">
    <source>
        <dbReference type="EMBL" id="TKJ41645.1"/>
    </source>
</evidence>
<dbReference type="SUPFAM" id="SSF52743">
    <property type="entry name" value="Subtilisin-like"/>
    <property type="match status" value="1"/>
</dbReference>
<keyword evidence="4 5" id="KW-0720">Serine protease</keyword>
<proteinExistence type="inferred from homology"/>
<keyword evidence="7" id="KW-0732">Signal</keyword>
<organism evidence="10 11">
    <name type="scientific">candidate division LCP-89 bacterium B3_LCP</name>
    <dbReference type="NCBI Taxonomy" id="2012998"/>
    <lineage>
        <taxon>Bacteria</taxon>
        <taxon>Pseudomonadati</taxon>
        <taxon>Bacteria division LCP-89</taxon>
    </lineage>
</organism>
<dbReference type="AlphaFoldDB" id="A0A532V385"/>
<dbReference type="Gene3D" id="2.60.40.10">
    <property type="entry name" value="Immunoglobulins"/>
    <property type="match status" value="1"/>
</dbReference>
<keyword evidence="3 5" id="KW-0378">Hydrolase</keyword>
<dbReference type="InterPro" id="IPR050131">
    <property type="entry name" value="Peptidase_S8_subtilisin-like"/>
</dbReference>
<feature type="domain" description="Secretion system C-terminal sorting" evidence="9">
    <location>
        <begin position="588"/>
        <end position="664"/>
    </location>
</feature>
<feature type="active site" description="Charge relay system" evidence="5">
    <location>
        <position position="206"/>
    </location>
</feature>
<name>A0A532V385_UNCL8</name>
<dbReference type="InterPro" id="IPR035986">
    <property type="entry name" value="PKD_dom_sf"/>
</dbReference>
<accession>A0A532V385</accession>
<evidence type="ECO:0000256" key="2">
    <source>
        <dbReference type="ARBA" id="ARBA00022670"/>
    </source>
</evidence>
<dbReference type="PROSITE" id="PS00136">
    <property type="entry name" value="SUBTILASE_ASP"/>
    <property type="match status" value="1"/>
</dbReference>
<dbReference type="PANTHER" id="PTHR43806">
    <property type="entry name" value="PEPTIDASE S8"/>
    <property type="match status" value="1"/>
</dbReference>
<gene>
    <name evidence="10" type="ORF">CEE37_03500</name>
</gene>
<evidence type="ECO:0000256" key="1">
    <source>
        <dbReference type="ARBA" id="ARBA00011073"/>
    </source>
</evidence>
<evidence type="ECO:0000256" key="3">
    <source>
        <dbReference type="ARBA" id="ARBA00022801"/>
    </source>
</evidence>
<dbReference type="Proteomes" id="UP000319619">
    <property type="component" value="Unassembled WGS sequence"/>
</dbReference>
<dbReference type="CDD" id="cd00146">
    <property type="entry name" value="PKD"/>
    <property type="match status" value="1"/>
</dbReference>
<evidence type="ECO:0000313" key="11">
    <source>
        <dbReference type="Proteomes" id="UP000319619"/>
    </source>
</evidence>
<evidence type="ECO:0000259" key="8">
    <source>
        <dbReference type="Pfam" id="PF00082"/>
    </source>
</evidence>
<dbReference type="Pfam" id="PF00082">
    <property type="entry name" value="Peptidase_S8"/>
    <property type="match status" value="1"/>
</dbReference>
<feature type="signal peptide" evidence="7">
    <location>
        <begin position="1"/>
        <end position="24"/>
    </location>
</feature>
<dbReference type="NCBIfam" id="TIGR04183">
    <property type="entry name" value="Por_Secre_tail"/>
    <property type="match status" value="1"/>
</dbReference>
<reference evidence="10 11" key="1">
    <citation type="submission" date="2017-06" db="EMBL/GenBank/DDBJ databases">
        <title>Novel microbial phyla capable of carbon fixation and sulfur reduction in deep-sea sediments.</title>
        <authorList>
            <person name="Huang J."/>
            <person name="Baker B."/>
            <person name="Wang Y."/>
        </authorList>
    </citation>
    <scope>NUCLEOTIDE SEQUENCE [LARGE SCALE GENOMIC DNA]</scope>
    <source>
        <strain evidence="10">B3_LCP</strain>
    </source>
</reference>
<evidence type="ECO:0000256" key="6">
    <source>
        <dbReference type="SAM" id="MobiDB-lite"/>
    </source>
</evidence>
<dbReference type="GO" id="GO:0004252">
    <property type="term" value="F:serine-type endopeptidase activity"/>
    <property type="evidence" value="ECO:0007669"/>
    <property type="project" value="UniProtKB-UniRule"/>
</dbReference>
<sequence>MKQSIIVLLILSMFCAVVPDSAQAGKIHPTLMGPGSIAAASDSIDVWVVFHDRGFSDDSELNRALQRAEANMLPRTKTRRLKVRTASLVDEKDLPVNVTYVQAVLRVGGRYRTVSRYINALSARVPQQKLMIIANLQFVKEIKPVAKAYRPLPRPEWAIPKPMVRTTSFTDDLDYGPSYDQLEQINVIAAHDSGYSGAGVLVCLLDTGFFTDHEALVNQTVVAEWDFINNDPETQNEPGDPDSQHNHGTYTFSALGGAHEGDLYGPAYGASFLIGKTEALAFELPIEEDWYVAGLEWADSIGAQVVSTSLGYFDWYTFEDMDGSTAVTTIGVDIAVANGIVCATAAGNERNSAWGHIIAPADADSVITVGAVNSAGELAGFSSPGPTYDGRIKPEVCARGVATWCAYPEVNVYGEMGGTSLATPLVGGSCALVLEAHPDWTPMQVREALMMTADNAQTPNNDYGWGIIDVMAAIDYNFPPVIIQRHPLAGTIIAFIDTTQDFWVSVDDYEGDRLFYRWYVDSQEIQTGGDSTFEYTWSESGLYTVSVSIEDTHSGSDSTSWSVQVEAATGIVPVDLSGIPQQYDLKGVYPNPFNPTTTITFDLPHYGAVKLQVFDLSGKMVADLIDENIPAGRRQLTFDASAYASGIYFLKFSAKDYQAVTKMVLLK</sequence>
<evidence type="ECO:0000256" key="4">
    <source>
        <dbReference type="ARBA" id="ARBA00022825"/>
    </source>
</evidence>
<dbReference type="InterPro" id="IPR000209">
    <property type="entry name" value="Peptidase_S8/S53_dom"/>
</dbReference>
<comment type="caution">
    <text evidence="10">The sequence shown here is derived from an EMBL/GenBank/DDBJ whole genome shotgun (WGS) entry which is preliminary data.</text>
</comment>
<dbReference type="PROSITE" id="PS51892">
    <property type="entry name" value="SUBTILASE"/>
    <property type="match status" value="1"/>
</dbReference>
<dbReference type="PANTHER" id="PTHR43806:SF67">
    <property type="entry name" value="EGF-LIKE DOMAIN-CONTAINING PROTEIN"/>
    <property type="match status" value="1"/>
</dbReference>
<dbReference type="InterPro" id="IPR036852">
    <property type="entry name" value="Peptidase_S8/S53_dom_sf"/>
</dbReference>
<dbReference type="InterPro" id="IPR015500">
    <property type="entry name" value="Peptidase_S8_subtilisin-rel"/>
</dbReference>
<feature type="region of interest" description="Disordered" evidence="6">
    <location>
        <begin position="230"/>
        <end position="251"/>
    </location>
</feature>
<evidence type="ECO:0000256" key="5">
    <source>
        <dbReference type="PROSITE-ProRule" id="PRU01240"/>
    </source>
</evidence>
<dbReference type="EMBL" id="NJBN01000002">
    <property type="protein sequence ID" value="TKJ41645.1"/>
    <property type="molecule type" value="Genomic_DNA"/>
</dbReference>
<dbReference type="InterPro" id="IPR013783">
    <property type="entry name" value="Ig-like_fold"/>
</dbReference>
<dbReference type="PRINTS" id="PR00723">
    <property type="entry name" value="SUBTILISIN"/>
</dbReference>
<dbReference type="InterPro" id="IPR023827">
    <property type="entry name" value="Peptidase_S8_Asp-AS"/>
</dbReference>
<evidence type="ECO:0000256" key="7">
    <source>
        <dbReference type="SAM" id="SignalP"/>
    </source>
</evidence>
<feature type="active site" description="Charge relay system" evidence="5">
    <location>
        <position position="247"/>
    </location>
</feature>
<dbReference type="SUPFAM" id="SSF49299">
    <property type="entry name" value="PKD domain"/>
    <property type="match status" value="1"/>
</dbReference>
<dbReference type="Pfam" id="PF18962">
    <property type="entry name" value="Por_Secre_tail"/>
    <property type="match status" value="1"/>
</dbReference>
<feature type="domain" description="Peptidase S8/S53" evidence="8">
    <location>
        <begin position="197"/>
        <end position="466"/>
    </location>
</feature>
<dbReference type="GO" id="GO:0006508">
    <property type="term" value="P:proteolysis"/>
    <property type="evidence" value="ECO:0007669"/>
    <property type="project" value="UniProtKB-KW"/>
</dbReference>
<evidence type="ECO:0000259" key="9">
    <source>
        <dbReference type="Pfam" id="PF18962"/>
    </source>
</evidence>
<comment type="similarity">
    <text evidence="1 5">Belongs to the peptidase S8 family.</text>
</comment>
<protein>
    <recommendedName>
        <fullName evidence="12">PKD domain-containing protein</fullName>
    </recommendedName>
</protein>
<feature type="active site" description="Charge relay system" evidence="5">
    <location>
        <position position="420"/>
    </location>
</feature>